<dbReference type="EMBL" id="AC073263">
    <property type="protein sequence ID" value="AAX93058.1"/>
    <property type="molecule type" value="Genomic_DNA"/>
</dbReference>
<feature type="region of interest" description="Disordered" evidence="1">
    <location>
        <begin position="1"/>
        <end position="31"/>
    </location>
</feature>
<reference evidence="2" key="2">
    <citation type="submission" date="2002-02" db="EMBL/GenBank/DDBJ databases">
        <authorList>
            <person name="Waterston R.H."/>
        </authorList>
    </citation>
    <scope>NUCLEOTIDE SEQUENCE</scope>
</reference>
<evidence type="ECO:0000256" key="1">
    <source>
        <dbReference type="SAM" id="MobiDB-lite"/>
    </source>
</evidence>
<dbReference type="AlphaFoldDB" id="Q53S31"/>
<name>Q53S31_HUMAN</name>
<reference evidence="2" key="4">
    <citation type="submission" date="2005-04" db="EMBL/GenBank/DDBJ databases">
        <authorList>
            <person name="Wilson R.K."/>
        </authorList>
    </citation>
    <scope>NUCLEOTIDE SEQUENCE</scope>
</reference>
<protein>
    <submittedName>
        <fullName evidence="2">Uncharacterized protein MGC10955</fullName>
    </submittedName>
</protein>
<gene>
    <name evidence="2" type="primary">MGC10955</name>
</gene>
<reference evidence="2" key="3">
    <citation type="submission" date="2002-02" db="EMBL/GenBank/DDBJ databases">
        <authorList>
            <person name="Waterston R."/>
        </authorList>
    </citation>
    <scope>NUCLEOTIDE SEQUENCE</scope>
</reference>
<sequence>MSEKTGEPAAENRDKEASVAGAQITLQTQTP</sequence>
<proteinExistence type="predicted"/>
<feature type="compositionally biased region" description="Basic and acidic residues" evidence="1">
    <location>
        <begin position="1"/>
        <end position="17"/>
    </location>
</feature>
<accession>Q53S31</accession>
<organism evidence="2">
    <name type="scientific">Homo sapiens</name>
    <name type="common">Human</name>
    <dbReference type="NCBI Taxonomy" id="9606"/>
    <lineage>
        <taxon>Eukaryota</taxon>
        <taxon>Metazoa</taxon>
        <taxon>Chordata</taxon>
        <taxon>Craniata</taxon>
        <taxon>Vertebrata</taxon>
        <taxon>Euteleostomi</taxon>
        <taxon>Mammalia</taxon>
        <taxon>Eutheria</taxon>
        <taxon>Euarchontoglires</taxon>
        <taxon>Primates</taxon>
        <taxon>Haplorrhini</taxon>
        <taxon>Catarrhini</taxon>
        <taxon>Hominidae</taxon>
        <taxon>Homo</taxon>
    </lineage>
</organism>
<evidence type="ECO:0000313" key="2">
    <source>
        <dbReference type="EMBL" id="AAX93058.1"/>
    </source>
</evidence>
<reference evidence="2" key="1">
    <citation type="submission" date="2000-06" db="EMBL/GenBank/DDBJ databases">
        <title>The sequence of Homo sapiens BAC clone RP11-287D1.</title>
        <authorList>
            <person name="Kozlowicz A."/>
            <person name="Doebber A."/>
            <person name="Goyea E."/>
        </authorList>
    </citation>
    <scope>NUCLEOTIDE SEQUENCE</scope>
</reference>